<proteinExistence type="predicted"/>
<evidence type="ECO:0000313" key="1">
    <source>
        <dbReference type="EMBL" id="MET3601057.1"/>
    </source>
</evidence>
<evidence type="ECO:0000313" key="2">
    <source>
        <dbReference type="Proteomes" id="UP001549164"/>
    </source>
</evidence>
<dbReference type="Proteomes" id="UP001549164">
    <property type="component" value="Unassembled WGS sequence"/>
</dbReference>
<accession>A0ABV2IFR5</accession>
<keyword evidence="2" id="KW-1185">Reference proteome</keyword>
<name>A0ABV2IFR5_9HYPH</name>
<protein>
    <submittedName>
        <fullName evidence="1">Uncharacterized protein</fullName>
    </submittedName>
</protein>
<reference evidence="1 2" key="1">
    <citation type="submission" date="2024-06" db="EMBL/GenBank/DDBJ databases">
        <title>Genomic Encyclopedia of Type Strains, Phase IV (KMG-IV): sequencing the most valuable type-strain genomes for metagenomic binning, comparative biology and taxonomic classification.</title>
        <authorList>
            <person name="Goeker M."/>
        </authorList>
    </citation>
    <scope>NUCLEOTIDE SEQUENCE [LARGE SCALE GENOMIC DNA]</scope>
    <source>
        <strain evidence="1 2">DSM 28102</strain>
    </source>
</reference>
<comment type="caution">
    <text evidence="1">The sequence shown here is derived from an EMBL/GenBank/DDBJ whole genome shotgun (WGS) entry which is preliminary data.</text>
</comment>
<sequence length="85" mass="9562">MTDYIENETSEDILARLDNSLVNLRALAKIVLYVSESCNGNDFKMLKGEMNTMFYMMIDNVDDCSDASESLALAAREAEEQRLNG</sequence>
<gene>
    <name evidence="1" type="ORF">ABID12_003008</name>
</gene>
<organism evidence="1 2">
    <name type="scientific">Martelella mangrovi</name>
    <dbReference type="NCBI Taxonomy" id="1397477"/>
    <lineage>
        <taxon>Bacteria</taxon>
        <taxon>Pseudomonadati</taxon>
        <taxon>Pseudomonadota</taxon>
        <taxon>Alphaproteobacteria</taxon>
        <taxon>Hyphomicrobiales</taxon>
        <taxon>Aurantimonadaceae</taxon>
        <taxon>Martelella</taxon>
    </lineage>
</organism>
<dbReference type="EMBL" id="JBEPLY010000011">
    <property type="protein sequence ID" value="MET3601057.1"/>
    <property type="molecule type" value="Genomic_DNA"/>
</dbReference>
<dbReference type="RefSeq" id="WP_354434921.1">
    <property type="nucleotide sequence ID" value="NZ_JBEPLY010000011.1"/>
</dbReference>